<feature type="region of interest" description="Disordered" evidence="1">
    <location>
        <begin position="94"/>
        <end position="119"/>
    </location>
</feature>
<evidence type="ECO:0000256" key="1">
    <source>
        <dbReference type="SAM" id="MobiDB-lite"/>
    </source>
</evidence>
<feature type="compositionally biased region" description="Polar residues" evidence="1">
    <location>
        <begin position="94"/>
        <end position="109"/>
    </location>
</feature>
<accession>A0ABW2ZE54</accession>
<name>A0ABW2ZE54_9SPHI</name>
<dbReference type="InterPro" id="IPR010093">
    <property type="entry name" value="SinI_DNA-bd"/>
</dbReference>
<dbReference type="EMBL" id="JBHTIA010000003">
    <property type="protein sequence ID" value="MFD0764466.1"/>
    <property type="molecule type" value="Genomic_DNA"/>
</dbReference>
<gene>
    <name evidence="3" type="ORF">ACFQZI_06355</name>
</gene>
<reference evidence="4" key="1">
    <citation type="journal article" date="2019" name="Int. J. Syst. Evol. Microbiol.">
        <title>The Global Catalogue of Microorganisms (GCM) 10K type strain sequencing project: providing services to taxonomists for standard genome sequencing and annotation.</title>
        <authorList>
            <consortium name="The Broad Institute Genomics Platform"/>
            <consortium name="The Broad Institute Genome Sequencing Center for Infectious Disease"/>
            <person name="Wu L."/>
            <person name="Ma J."/>
        </authorList>
    </citation>
    <scope>NUCLEOTIDE SEQUENCE [LARGE SCALE GENOMIC DNA]</scope>
    <source>
        <strain evidence="4">CCUG 60742</strain>
    </source>
</reference>
<organism evidence="3 4">
    <name type="scientific">Mucilaginibacter lutimaris</name>
    <dbReference type="NCBI Taxonomy" id="931629"/>
    <lineage>
        <taxon>Bacteria</taxon>
        <taxon>Pseudomonadati</taxon>
        <taxon>Bacteroidota</taxon>
        <taxon>Sphingobacteriia</taxon>
        <taxon>Sphingobacteriales</taxon>
        <taxon>Sphingobacteriaceae</taxon>
        <taxon>Mucilaginibacter</taxon>
    </lineage>
</organism>
<dbReference type="RefSeq" id="WP_377139928.1">
    <property type="nucleotide sequence ID" value="NZ_JBHTIA010000003.1"/>
</dbReference>
<comment type="caution">
    <text evidence="3">The sequence shown here is derived from an EMBL/GenBank/DDBJ whole genome shotgun (WGS) entry which is preliminary data.</text>
</comment>
<evidence type="ECO:0000313" key="4">
    <source>
        <dbReference type="Proteomes" id="UP001597073"/>
    </source>
</evidence>
<keyword evidence="4" id="KW-1185">Reference proteome</keyword>
<dbReference type="InterPro" id="IPR041657">
    <property type="entry name" value="HTH_17"/>
</dbReference>
<feature type="domain" description="Helix-turn-helix" evidence="2">
    <location>
        <begin position="40"/>
        <end position="88"/>
    </location>
</feature>
<dbReference type="NCBIfam" id="TIGR01764">
    <property type="entry name" value="excise"/>
    <property type="match status" value="1"/>
</dbReference>
<evidence type="ECO:0000259" key="2">
    <source>
        <dbReference type="Pfam" id="PF12728"/>
    </source>
</evidence>
<dbReference type="Proteomes" id="UP001597073">
    <property type="component" value="Unassembled WGS sequence"/>
</dbReference>
<sequence length="119" mass="13756">MEPFNFNELPEVIRLLFEKVELIEKVVINLQPAETTDNDLLNVEEAADFLKISTASLYTKVSRKELPYSKPGKRLYFKRSELQEWISSAQYKTSASLSSDASGFRSQPNFRRAERYRGS</sequence>
<evidence type="ECO:0000313" key="3">
    <source>
        <dbReference type="EMBL" id="MFD0764466.1"/>
    </source>
</evidence>
<proteinExistence type="predicted"/>
<dbReference type="Pfam" id="PF12728">
    <property type="entry name" value="HTH_17"/>
    <property type="match status" value="1"/>
</dbReference>
<protein>
    <submittedName>
        <fullName evidence="3">Helix-turn-helix domain-containing protein</fullName>
    </submittedName>
</protein>